<dbReference type="KEGG" id="ddd:Dda3937_04461"/>
<protein>
    <submittedName>
        <fullName evidence="1">Uncharacterized protein</fullName>
    </submittedName>
</protein>
<name>E0SK13_DICD3</name>
<dbReference type="AlphaFoldDB" id="E0SK13"/>
<organism evidence="1 2">
    <name type="scientific">Dickeya dadantii (strain 3937)</name>
    <name type="common">Erwinia chrysanthemi (strain 3937)</name>
    <dbReference type="NCBI Taxonomy" id="198628"/>
    <lineage>
        <taxon>Bacteria</taxon>
        <taxon>Pseudomonadati</taxon>
        <taxon>Pseudomonadota</taxon>
        <taxon>Gammaproteobacteria</taxon>
        <taxon>Enterobacterales</taxon>
        <taxon>Pectobacteriaceae</taxon>
        <taxon>Dickeya</taxon>
    </lineage>
</organism>
<proteinExistence type="predicted"/>
<gene>
    <name evidence="1" type="ordered locus">Dda3937_04461</name>
</gene>
<sequence length="106" mass="12346">MQGEKLRHFFRKVALHLASDVSLFRDCHTSINDRCSGIRRSYLVIRYSDALILIWAISEFCFPDKTVDRYFYSTTVFQHISPFSMLIIKNPDHLMTGFPLDLGNSI</sequence>
<dbReference type="EMBL" id="CP002038">
    <property type="protein sequence ID" value="ADM96759.1"/>
    <property type="molecule type" value="Genomic_DNA"/>
</dbReference>
<evidence type="ECO:0000313" key="1">
    <source>
        <dbReference type="EMBL" id="ADM96759.1"/>
    </source>
</evidence>
<dbReference type="HOGENOM" id="CLU_2218892_0_0_6"/>
<reference evidence="1 2" key="1">
    <citation type="journal article" date="2011" name="J. Bacteriol.">
        <title>Genome sequence of the plant-pathogenic bacterium Dickeya dadantii 3937.</title>
        <authorList>
            <person name="Glasner J.D."/>
            <person name="Yang C.H."/>
            <person name="Reverchon S."/>
            <person name="Hugouvieux-Cotte-Pattat N."/>
            <person name="Condemine G."/>
            <person name="Bohin J.P."/>
            <person name="Van Gijsegem F."/>
            <person name="Yang S."/>
            <person name="Franza T."/>
            <person name="Expert D."/>
            <person name="Plunkett G. III"/>
            <person name="San Francisco M.J."/>
            <person name="Charkowski A.O."/>
            <person name="Py B."/>
            <person name="Bell K."/>
            <person name="Rauscher L."/>
            <person name="Rodriguez-Palenzuela P."/>
            <person name="Toussaint A."/>
            <person name="Holeva M.C."/>
            <person name="He S.Y."/>
            <person name="Douet V."/>
            <person name="Boccara M."/>
            <person name="Blanco C."/>
            <person name="Toth I."/>
            <person name="Anderson B.D."/>
            <person name="Biehl B.S."/>
            <person name="Mau B."/>
            <person name="Flynn S.M."/>
            <person name="Barras F."/>
            <person name="Lindeberg M."/>
            <person name="Birch P.R."/>
            <person name="Tsuyumu S."/>
            <person name="Shi X."/>
            <person name="Hibbing M."/>
            <person name="Yap M.N."/>
            <person name="Carpentier M."/>
            <person name="Dassa E."/>
            <person name="Umehara M."/>
            <person name="Kim J.F."/>
            <person name="Rusch M."/>
            <person name="Soni P."/>
            <person name="Mayhew G.F."/>
            <person name="Fouts D.E."/>
            <person name="Gill S.R."/>
            <person name="Blattner F.R."/>
            <person name="Keen N.T."/>
            <person name="Perna N.T."/>
        </authorList>
    </citation>
    <scope>NUCLEOTIDE SEQUENCE [LARGE SCALE GENOMIC DNA]</scope>
    <source>
        <strain evidence="1 2">3937</strain>
    </source>
</reference>
<keyword evidence="2" id="KW-1185">Reference proteome</keyword>
<accession>E0SK13</accession>
<evidence type="ECO:0000313" key="2">
    <source>
        <dbReference type="Proteomes" id="UP000006859"/>
    </source>
</evidence>
<dbReference type="Proteomes" id="UP000006859">
    <property type="component" value="Chromosome"/>
</dbReference>